<reference evidence="4" key="1">
    <citation type="submission" date="2021-01" db="EMBL/GenBank/DDBJ databases">
        <title>Whole genome shotgun sequence of Actinoplanes capillaceus NBRC 16408.</title>
        <authorList>
            <person name="Komaki H."/>
            <person name="Tamura T."/>
        </authorList>
    </citation>
    <scope>NUCLEOTIDE SEQUENCE [LARGE SCALE GENOMIC DNA]</scope>
    <source>
        <strain evidence="4">NBRC 16408</strain>
    </source>
</reference>
<dbReference type="PANTHER" id="PTHR48090">
    <property type="entry name" value="UNDECAPRENYL-PHOSPHATE 4-DEOXY-4-FORMAMIDO-L-ARABINOSE TRANSFERASE-RELATED"/>
    <property type="match status" value="1"/>
</dbReference>
<dbReference type="Pfam" id="PF00535">
    <property type="entry name" value="Glycos_transf_2"/>
    <property type="match status" value="1"/>
</dbReference>
<protein>
    <recommendedName>
        <fullName evidence="3">Glycosyltransferase 2-like domain-containing protein</fullName>
    </recommendedName>
</protein>
<dbReference type="PANTHER" id="PTHR48090:SF7">
    <property type="entry name" value="RFBJ PROTEIN"/>
    <property type="match status" value="1"/>
</dbReference>
<accession>A0ABQ3WU02</accession>
<dbReference type="InterPro" id="IPR001173">
    <property type="entry name" value="Glyco_trans_2-like"/>
</dbReference>
<evidence type="ECO:0000313" key="4">
    <source>
        <dbReference type="EMBL" id="GID49776.1"/>
    </source>
</evidence>
<name>A0ABQ3WU02_9ACTN</name>
<dbReference type="Gene3D" id="3.90.550.10">
    <property type="entry name" value="Spore Coat Polysaccharide Biosynthesis Protein SpsA, Chain A"/>
    <property type="match status" value="1"/>
</dbReference>
<evidence type="ECO:0000256" key="2">
    <source>
        <dbReference type="SAM" id="MobiDB-lite"/>
    </source>
</evidence>
<feature type="region of interest" description="Disordered" evidence="2">
    <location>
        <begin position="275"/>
        <end position="329"/>
    </location>
</feature>
<dbReference type="CDD" id="cd04179">
    <property type="entry name" value="DPM_DPG-synthase_like"/>
    <property type="match status" value="1"/>
</dbReference>
<sequence>MELSHLNTNTDSNRPQSPTVSVVIPTLNEERNLPHVFAKLPTMISEVIIVDGGSKDRTVEVARELRPDAVIVQQTRIGKGNALACGFAACTGDIIVMIDADGSTDPAEIPLFVDKLIKGDHFVKGSRFSHGGHSHDITKLRKLGNDGLNLVVNVLFRTHFTDLCYGYNAFWRSVVPALDLPDVSLPRPSDGSKLWGDGFEIETMINIRAVAEKLKVGEVGSTEHERIFGESNLNTFRDGFRVLRTIFSEYGRMRRRRGAGLRPFVEGLQHVAPPAATPQSRGLGQVVNPPAPAAPAHPVATRHPADPRRDASHLNRAARREDVGARRSDDINKIRSRALDDLGTQPTQDLSAARARMLDDLGNVQTQDINKLRSTTQLDD</sequence>
<feature type="compositionally biased region" description="Basic and acidic residues" evidence="2">
    <location>
        <begin position="303"/>
        <end position="329"/>
    </location>
</feature>
<dbReference type="EMBL" id="BOMF01000134">
    <property type="protein sequence ID" value="GID49776.1"/>
    <property type="molecule type" value="Genomic_DNA"/>
</dbReference>
<organism evidence="4">
    <name type="scientific">Actinoplanes campanulatus</name>
    <dbReference type="NCBI Taxonomy" id="113559"/>
    <lineage>
        <taxon>Bacteria</taxon>
        <taxon>Bacillati</taxon>
        <taxon>Actinomycetota</taxon>
        <taxon>Actinomycetes</taxon>
        <taxon>Micromonosporales</taxon>
        <taxon>Micromonosporaceae</taxon>
        <taxon>Actinoplanes</taxon>
    </lineage>
</organism>
<dbReference type="InterPro" id="IPR050256">
    <property type="entry name" value="Glycosyltransferase_2"/>
</dbReference>
<gene>
    <name evidence="4" type="ORF">Aca07nite_70510</name>
</gene>
<proteinExistence type="inferred from homology"/>
<comment type="caution">
    <text evidence="4">The sequence shown here is derived from an EMBL/GenBank/DDBJ whole genome shotgun (WGS) entry which is preliminary data.</text>
</comment>
<feature type="domain" description="Glycosyltransferase 2-like" evidence="3">
    <location>
        <begin position="21"/>
        <end position="174"/>
    </location>
</feature>
<evidence type="ECO:0000259" key="3">
    <source>
        <dbReference type="Pfam" id="PF00535"/>
    </source>
</evidence>
<evidence type="ECO:0000256" key="1">
    <source>
        <dbReference type="ARBA" id="ARBA00006739"/>
    </source>
</evidence>
<dbReference type="SUPFAM" id="SSF53448">
    <property type="entry name" value="Nucleotide-diphospho-sugar transferases"/>
    <property type="match status" value="1"/>
</dbReference>
<dbReference type="RefSeq" id="WP_204299862.1">
    <property type="nucleotide sequence ID" value="NZ_BAAAGQ010000025.1"/>
</dbReference>
<dbReference type="InterPro" id="IPR029044">
    <property type="entry name" value="Nucleotide-diphossugar_trans"/>
</dbReference>
<comment type="similarity">
    <text evidence="1">Belongs to the glycosyltransferase 2 family.</text>
</comment>